<protein>
    <submittedName>
        <fullName evidence="2">Dienelactone hydrolase family protein</fullName>
    </submittedName>
</protein>
<evidence type="ECO:0000313" key="3">
    <source>
        <dbReference type="Proteomes" id="UP000505355"/>
    </source>
</evidence>
<dbReference type="Pfam" id="PF01738">
    <property type="entry name" value="DLH"/>
    <property type="match status" value="1"/>
</dbReference>
<dbReference type="InterPro" id="IPR029058">
    <property type="entry name" value="AB_hydrolase_fold"/>
</dbReference>
<evidence type="ECO:0000259" key="1">
    <source>
        <dbReference type="Pfam" id="PF01738"/>
    </source>
</evidence>
<proteinExistence type="predicted"/>
<dbReference type="Proteomes" id="UP000505355">
    <property type="component" value="Chromosome"/>
</dbReference>
<dbReference type="PANTHER" id="PTHR43265">
    <property type="entry name" value="ESTERASE ESTD"/>
    <property type="match status" value="1"/>
</dbReference>
<dbReference type="AlphaFoldDB" id="A0A7D4TNU3"/>
<dbReference type="EMBL" id="CP054139">
    <property type="protein sequence ID" value="QKJ30194.1"/>
    <property type="molecule type" value="Genomic_DNA"/>
</dbReference>
<feature type="domain" description="Dienelactone hydrolase" evidence="1">
    <location>
        <begin position="244"/>
        <end position="306"/>
    </location>
</feature>
<keyword evidence="2" id="KW-0378">Hydrolase</keyword>
<dbReference type="InterPro" id="IPR053145">
    <property type="entry name" value="AB_hydrolase_Est10"/>
</dbReference>
<gene>
    <name evidence="2" type="ORF">HQ865_10610</name>
</gene>
<dbReference type="RefSeq" id="WP_173414881.1">
    <property type="nucleotide sequence ID" value="NZ_CP054139.1"/>
</dbReference>
<reference evidence="2 3" key="1">
    <citation type="submission" date="2020-05" db="EMBL/GenBank/DDBJ databases">
        <title>Mucilaginibacter mali sp. nov.</title>
        <authorList>
            <person name="Kim H.S."/>
            <person name="Lee K.C."/>
            <person name="Suh M.K."/>
            <person name="Kim J.-S."/>
            <person name="Han K.-I."/>
            <person name="Eom M.K."/>
            <person name="Shin Y.K."/>
            <person name="Lee J.-S."/>
        </authorList>
    </citation>
    <scope>NUCLEOTIDE SEQUENCE [LARGE SCALE GENOMIC DNA]</scope>
    <source>
        <strain evidence="2 3">G2-14</strain>
    </source>
</reference>
<accession>A0A7D4TNU3</accession>
<sequence length="337" mass="38402">MKKLILLLLLPAVALCQNKKPEDFGYRHLQMVYKDLPVDILIQSKKGDEKKRKPILLFVQGSLPIPLIILDKADKPYFVFVFKPDSLLNQYHLAIIGKPGVPVICHDSLLTKDYCYNDLATGLFPHVYQQHNYINYYAERDAAVLKFLRKLDIADPKQKIVIAGHSEGATVAAKLALISTDVSKLIYGSENPFGRIMTEIEQQRELDPMGIKTEAIFKDWQSIVNKPNDLSKKKGDTNKATYQSSIPPIEYLQQLKIPVLVVYGTKDHSGKYNDLLRIEMIRIHKTNFTFKCYAGLDHNYFPTKPGGGADTEVFNWDKVVLDWQAWLNGKTELHALQ</sequence>
<keyword evidence="3" id="KW-1185">Reference proteome</keyword>
<name>A0A7D4TNU3_9SPHI</name>
<organism evidence="2 3">
    <name type="scientific">Mucilaginibacter mali</name>
    <dbReference type="NCBI Taxonomy" id="2740462"/>
    <lineage>
        <taxon>Bacteria</taxon>
        <taxon>Pseudomonadati</taxon>
        <taxon>Bacteroidota</taxon>
        <taxon>Sphingobacteriia</taxon>
        <taxon>Sphingobacteriales</taxon>
        <taxon>Sphingobacteriaceae</taxon>
        <taxon>Mucilaginibacter</taxon>
    </lineage>
</organism>
<evidence type="ECO:0000313" key="2">
    <source>
        <dbReference type="EMBL" id="QKJ30194.1"/>
    </source>
</evidence>
<dbReference type="PANTHER" id="PTHR43265:SF1">
    <property type="entry name" value="ESTERASE ESTD"/>
    <property type="match status" value="1"/>
</dbReference>
<dbReference type="GO" id="GO:0052689">
    <property type="term" value="F:carboxylic ester hydrolase activity"/>
    <property type="evidence" value="ECO:0007669"/>
    <property type="project" value="TreeGrafter"/>
</dbReference>
<dbReference type="Gene3D" id="3.40.50.1820">
    <property type="entry name" value="alpha/beta hydrolase"/>
    <property type="match status" value="1"/>
</dbReference>
<dbReference type="InterPro" id="IPR002925">
    <property type="entry name" value="Dienelactn_hydro"/>
</dbReference>
<dbReference type="SUPFAM" id="SSF53474">
    <property type="entry name" value="alpha/beta-Hydrolases"/>
    <property type="match status" value="1"/>
</dbReference>
<dbReference type="KEGG" id="mmab:HQ865_10610"/>